<name>A0AAD1XI04_EUPCR</name>
<protein>
    <submittedName>
        <fullName evidence="1">Uncharacterized protein</fullName>
    </submittedName>
</protein>
<dbReference type="EMBL" id="CAMPGE010014357">
    <property type="protein sequence ID" value="CAI2373034.1"/>
    <property type="molecule type" value="Genomic_DNA"/>
</dbReference>
<proteinExistence type="predicted"/>
<organism evidence="1 2">
    <name type="scientific">Euplotes crassus</name>
    <dbReference type="NCBI Taxonomy" id="5936"/>
    <lineage>
        <taxon>Eukaryota</taxon>
        <taxon>Sar</taxon>
        <taxon>Alveolata</taxon>
        <taxon>Ciliophora</taxon>
        <taxon>Intramacronucleata</taxon>
        <taxon>Spirotrichea</taxon>
        <taxon>Hypotrichia</taxon>
        <taxon>Euplotida</taxon>
        <taxon>Euplotidae</taxon>
        <taxon>Moneuplotes</taxon>
    </lineage>
</organism>
<accession>A0AAD1XI04</accession>
<dbReference type="AlphaFoldDB" id="A0AAD1XI04"/>
<evidence type="ECO:0000313" key="1">
    <source>
        <dbReference type="EMBL" id="CAI2373034.1"/>
    </source>
</evidence>
<gene>
    <name evidence="1" type="ORF">ECRASSUSDP1_LOCUS14372</name>
</gene>
<evidence type="ECO:0000313" key="2">
    <source>
        <dbReference type="Proteomes" id="UP001295684"/>
    </source>
</evidence>
<sequence length="386" mass="44515">MEKPEDAECGKAGNREMGLKKVGNRYEMVGLDDKDCISGDFGEDISLAVCREARVLGLYSDCAQRSFVERVKQILERLTSLKELLSLEDLISNEDYYFLDKKLDETCQSAINLLQKYQQNDLISDNKSNYKSNLESLITEEKKHHNEMEHVESIINSYPYEKMYLREWKKRITRSNTLKLNLKHQKDIDLIKSWKTVTLFGVRSLMIKNMNYQSLKAMKNFVLNCFPERLDKIDIETPGLSLKECKRCAKEIISVSHIIKIEVWLHKLQISKKQFMRIISAYQNKRTVLFSQCTFFLEGIPDFAHALNGSTLKELRLHSCCVIDHTASSKNLQGIEILVKGLSRSASFLKSLVLLHLSGFSIKKTPSLLQKLEQCGLAKCQIYFSM</sequence>
<dbReference type="Proteomes" id="UP001295684">
    <property type="component" value="Unassembled WGS sequence"/>
</dbReference>
<reference evidence="1" key="1">
    <citation type="submission" date="2023-07" db="EMBL/GenBank/DDBJ databases">
        <authorList>
            <consortium name="AG Swart"/>
            <person name="Singh M."/>
            <person name="Singh A."/>
            <person name="Seah K."/>
            <person name="Emmerich C."/>
        </authorList>
    </citation>
    <scope>NUCLEOTIDE SEQUENCE</scope>
    <source>
        <strain evidence="1">DP1</strain>
    </source>
</reference>
<keyword evidence="2" id="KW-1185">Reference proteome</keyword>
<comment type="caution">
    <text evidence="1">The sequence shown here is derived from an EMBL/GenBank/DDBJ whole genome shotgun (WGS) entry which is preliminary data.</text>
</comment>